<dbReference type="SUPFAM" id="SSF46894">
    <property type="entry name" value="C-terminal effector domain of the bipartite response regulators"/>
    <property type="match status" value="1"/>
</dbReference>
<dbReference type="PANTHER" id="PTHR43214">
    <property type="entry name" value="TWO-COMPONENT RESPONSE REGULATOR"/>
    <property type="match status" value="1"/>
</dbReference>
<keyword evidence="3" id="KW-0238">DNA-binding</keyword>
<dbReference type="Pfam" id="PF00196">
    <property type="entry name" value="GerE"/>
    <property type="match status" value="1"/>
</dbReference>
<dbReference type="SMART" id="SM00421">
    <property type="entry name" value="HTH_LUXR"/>
    <property type="match status" value="1"/>
</dbReference>
<sequence>MISVVVADDEHLVRAGIRGVLETARDIAVVAEAASGSEALRLVHVHRPDVLLMDIHMPGGDGLAAAEMVCRHVPGTAVAMLTTFTYDRYVQGALHSGAVGFLLKDMEPRALIDAVRAIAAGDAVLAPQVTRSVLTTFRDRDPRRAHRARARLAELTDLERTVLRLLALGRSNAEIARSCEMSEGSVKAHVSRMLVKLGCGNRVQLATVAYDAEDNY</sequence>
<evidence type="ECO:0000313" key="9">
    <source>
        <dbReference type="Proteomes" id="UP001595690"/>
    </source>
</evidence>
<feature type="domain" description="Response regulatory" evidence="7">
    <location>
        <begin position="3"/>
        <end position="119"/>
    </location>
</feature>
<evidence type="ECO:0000256" key="4">
    <source>
        <dbReference type="ARBA" id="ARBA00023163"/>
    </source>
</evidence>
<dbReference type="InterPro" id="IPR000792">
    <property type="entry name" value="Tscrpt_reg_LuxR_C"/>
</dbReference>
<dbReference type="RefSeq" id="WP_382374863.1">
    <property type="nucleotide sequence ID" value="NZ_JBHRZI010000015.1"/>
</dbReference>
<dbReference type="PROSITE" id="PS50043">
    <property type="entry name" value="HTH_LUXR_2"/>
    <property type="match status" value="1"/>
</dbReference>
<dbReference type="InterPro" id="IPR058245">
    <property type="entry name" value="NreC/VraR/RcsB-like_REC"/>
</dbReference>
<evidence type="ECO:0000259" key="7">
    <source>
        <dbReference type="PROSITE" id="PS50110"/>
    </source>
</evidence>
<dbReference type="InterPro" id="IPR016032">
    <property type="entry name" value="Sig_transdc_resp-reg_C-effctor"/>
</dbReference>
<evidence type="ECO:0000259" key="6">
    <source>
        <dbReference type="PROSITE" id="PS50043"/>
    </source>
</evidence>
<dbReference type="InterPro" id="IPR011006">
    <property type="entry name" value="CheY-like_superfamily"/>
</dbReference>
<proteinExistence type="predicted"/>
<dbReference type="PROSITE" id="PS50110">
    <property type="entry name" value="RESPONSE_REGULATORY"/>
    <property type="match status" value="1"/>
</dbReference>
<dbReference type="Proteomes" id="UP001595690">
    <property type="component" value="Unassembled WGS sequence"/>
</dbReference>
<accession>A0ABV8BVU5</accession>
<dbReference type="PROSITE" id="PS00622">
    <property type="entry name" value="HTH_LUXR_1"/>
    <property type="match status" value="1"/>
</dbReference>
<comment type="caution">
    <text evidence="8">The sequence shown here is derived from an EMBL/GenBank/DDBJ whole genome shotgun (WGS) entry which is preliminary data.</text>
</comment>
<name>A0ABV8BVU5_9PSEU</name>
<keyword evidence="1 5" id="KW-0597">Phosphoprotein</keyword>
<feature type="domain" description="HTH luxR-type" evidence="6">
    <location>
        <begin position="148"/>
        <end position="213"/>
    </location>
</feature>
<keyword evidence="4" id="KW-0804">Transcription</keyword>
<dbReference type="Pfam" id="PF00072">
    <property type="entry name" value="Response_reg"/>
    <property type="match status" value="1"/>
</dbReference>
<dbReference type="Gene3D" id="3.40.50.2300">
    <property type="match status" value="1"/>
</dbReference>
<dbReference type="PRINTS" id="PR00038">
    <property type="entry name" value="HTHLUXR"/>
</dbReference>
<gene>
    <name evidence="8" type="ORF">ACFOWZ_20855</name>
</gene>
<dbReference type="InterPro" id="IPR001789">
    <property type="entry name" value="Sig_transdc_resp-reg_receiver"/>
</dbReference>
<dbReference type="CDD" id="cd17535">
    <property type="entry name" value="REC_NarL-like"/>
    <property type="match status" value="1"/>
</dbReference>
<feature type="modified residue" description="4-aspartylphosphate" evidence="5">
    <location>
        <position position="54"/>
    </location>
</feature>
<evidence type="ECO:0000256" key="5">
    <source>
        <dbReference type="PROSITE-ProRule" id="PRU00169"/>
    </source>
</evidence>
<dbReference type="EMBL" id="JBHRZI010000015">
    <property type="protein sequence ID" value="MFC3893934.1"/>
    <property type="molecule type" value="Genomic_DNA"/>
</dbReference>
<organism evidence="8 9">
    <name type="scientific">Lentzea rhizosphaerae</name>
    <dbReference type="NCBI Taxonomy" id="2041025"/>
    <lineage>
        <taxon>Bacteria</taxon>
        <taxon>Bacillati</taxon>
        <taxon>Actinomycetota</taxon>
        <taxon>Actinomycetes</taxon>
        <taxon>Pseudonocardiales</taxon>
        <taxon>Pseudonocardiaceae</taxon>
        <taxon>Lentzea</taxon>
    </lineage>
</organism>
<dbReference type="PANTHER" id="PTHR43214:SF24">
    <property type="entry name" value="TRANSCRIPTIONAL REGULATORY PROTEIN NARL-RELATED"/>
    <property type="match status" value="1"/>
</dbReference>
<dbReference type="CDD" id="cd06170">
    <property type="entry name" value="LuxR_C_like"/>
    <property type="match status" value="1"/>
</dbReference>
<keyword evidence="2" id="KW-0805">Transcription regulation</keyword>
<evidence type="ECO:0000256" key="3">
    <source>
        <dbReference type="ARBA" id="ARBA00023125"/>
    </source>
</evidence>
<evidence type="ECO:0000313" key="8">
    <source>
        <dbReference type="EMBL" id="MFC3893934.1"/>
    </source>
</evidence>
<dbReference type="SMART" id="SM00448">
    <property type="entry name" value="REC"/>
    <property type="match status" value="1"/>
</dbReference>
<evidence type="ECO:0000256" key="2">
    <source>
        <dbReference type="ARBA" id="ARBA00023015"/>
    </source>
</evidence>
<keyword evidence="9" id="KW-1185">Reference proteome</keyword>
<dbReference type="SUPFAM" id="SSF52172">
    <property type="entry name" value="CheY-like"/>
    <property type="match status" value="1"/>
</dbReference>
<reference evidence="9" key="1">
    <citation type="journal article" date="2019" name="Int. J. Syst. Evol. Microbiol.">
        <title>The Global Catalogue of Microorganisms (GCM) 10K type strain sequencing project: providing services to taxonomists for standard genome sequencing and annotation.</title>
        <authorList>
            <consortium name="The Broad Institute Genomics Platform"/>
            <consortium name="The Broad Institute Genome Sequencing Center for Infectious Disease"/>
            <person name="Wu L."/>
            <person name="Ma J."/>
        </authorList>
    </citation>
    <scope>NUCLEOTIDE SEQUENCE [LARGE SCALE GENOMIC DNA]</scope>
    <source>
        <strain evidence="9">CGMCC 4.7405</strain>
    </source>
</reference>
<protein>
    <submittedName>
        <fullName evidence="8">Response regulator</fullName>
    </submittedName>
</protein>
<evidence type="ECO:0000256" key="1">
    <source>
        <dbReference type="ARBA" id="ARBA00022553"/>
    </source>
</evidence>
<dbReference type="InterPro" id="IPR039420">
    <property type="entry name" value="WalR-like"/>
</dbReference>